<dbReference type="NCBIfam" id="TIGR01819">
    <property type="entry name" value="F420_cofD"/>
    <property type="match status" value="1"/>
</dbReference>
<dbReference type="Proteomes" id="UP001595900">
    <property type="component" value="Unassembled WGS sequence"/>
</dbReference>
<comment type="caution">
    <text evidence="3">The sequence shown here is derived from an EMBL/GenBank/DDBJ whole genome shotgun (WGS) entry which is preliminary data.</text>
</comment>
<evidence type="ECO:0000256" key="2">
    <source>
        <dbReference type="ARBA" id="ARBA00022842"/>
    </source>
</evidence>
<accession>A0ABV8Q8V7</accession>
<dbReference type="Gene3D" id="1.10.8.240">
    <property type="entry name" value="CofD-like domain"/>
    <property type="match status" value="1"/>
</dbReference>
<dbReference type="PANTHER" id="PTHR43007:SF1">
    <property type="entry name" value="2-PHOSPHO-L-LACTATE TRANSFERASE"/>
    <property type="match status" value="1"/>
</dbReference>
<evidence type="ECO:0000313" key="4">
    <source>
        <dbReference type="Proteomes" id="UP001595900"/>
    </source>
</evidence>
<gene>
    <name evidence="3" type="primary">cofD</name>
    <name evidence="3" type="ORF">ACFOYW_10335</name>
</gene>
<dbReference type="EC" id="2.7.8.28" evidence="3"/>
<dbReference type="InterPro" id="IPR038136">
    <property type="entry name" value="CofD-like_dom_sf"/>
</dbReference>
<keyword evidence="1 3" id="KW-0808">Transferase</keyword>
<dbReference type="PANTHER" id="PTHR43007">
    <property type="entry name" value="2-PHOSPHO-L-LACTATE TRANSFERASE"/>
    <property type="match status" value="1"/>
</dbReference>
<reference evidence="4" key="1">
    <citation type="journal article" date="2019" name="Int. J. Syst. Evol. Microbiol.">
        <title>The Global Catalogue of Microorganisms (GCM) 10K type strain sequencing project: providing services to taxonomists for standard genome sequencing and annotation.</title>
        <authorList>
            <consortium name="The Broad Institute Genomics Platform"/>
            <consortium name="The Broad Institute Genome Sequencing Center for Infectious Disease"/>
            <person name="Wu L."/>
            <person name="Ma J."/>
        </authorList>
    </citation>
    <scope>NUCLEOTIDE SEQUENCE [LARGE SCALE GENOMIC DNA]</scope>
    <source>
        <strain evidence="4">CGMCC 1.10363</strain>
    </source>
</reference>
<dbReference type="RefSeq" id="WP_390228852.1">
    <property type="nucleotide sequence ID" value="NZ_JBHSCN010000005.1"/>
</dbReference>
<evidence type="ECO:0000256" key="1">
    <source>
        <dbReference type="ARBA" id="ARBA00022679"/>
    </source>
</evidence>
<dbReference type="Gene3D" id="3.40.50.10680">
    <property type="entry name" value="CofD-like domains"/>
    <property type="match status" value="1"/>
</dbReference>
<proteinExistence type="inferred from homology"/>
<dbReference type="GO" id="GO:0043743">
    <property type="term" value="F:LPPG:FO 2-phospho-L-lactate transferase activity"/>
    <property type="evidence" value="ECO:0007669"/>
    <property type="project" value="UniProtKB-EC"/>
</dbReference>
<keyword evidence="2" id="KW-0460">Magnesium</keyword>
<dbReference type="InterPro" id="IPR010115">
    <property type="entry name" value="FbiA/CofD"/>
</dbReference>
<dbReference type="InterPro" id="IPR002882">
    <property type="entry name" value="CofD"/>
</dbReference>
<dbReference type="EMBL" id="JBHSCN010000005">
    <property type="protein sequence ID" value="MFC4243773.1"/>
    <property type="molecule type" value="Genomic_DNA"/>
</dbReference>
<protein>
    <submittedName>
        <fullName evidence="3">2-phospho-L-lactate transferase</fullName>
        <ecNumber evidence="3">2.7.8.28</ecNumber>
    </submittedName>
</protein>
<dbReference type="SUPFAM" id="SSF142338">
    <property type="entry name" value="CofD-like"/>
    <property type="match status" value="1"/>
</dbReference>
<keyword evidence="4" id="KW-1185">Reference proteome</keyword>
<evidence type="ECO:0000313" key="3">
    <source>
        <dbReference type="EMBL" id="MFC4243773.1"/>
    </source>
</evidence>
<dbReference type="HAMAP" id="MF_01257">
    <property type="entry name" value="CofD"/>
    <property type="match status" value="1"/>
</dbReference>
<dbReference type="Pfam" id="PF01933">
    <property type="entry name" value="CofD"/>
    <property type="match status" value="1"/>
</dbReference>
<name>A0ABV8Q8V7_9MICO</name>
<sequence length="340" mass="36116">MHMQNIVVLVGGVGGARFTRGLVSELERRYPAAEDRPRVTAVVNTGDDSWIAGLRVTPDLDSMMYTLAGVSDDERGWGLRDESYRVSAELEKYGVGWPWFTLGDLDISTHIARTSMLRDGMSLTSVVEKLTARWHDGAGLPVRLLPMSDEHVETHVEIDLGSGPELVHFEEWWVKHRAGVPARRFVQVGITGASATWEARDALEQADVVLIAPSNPVVSIGTMLAVPGLRAALDASAAPVVGVSPIIGGAAVRGYADACLTAIGVETSARAVAAHYGARRDGGLLDGWLVGEEDAVAVPEVEALGIRARAVPLWMRDVATSAALAGDALDLAQGVRDSAG</sequence>
<organism evidence="3 4">
    <name type="scientific">Gryllotalpicola reticulitermitis</name>
    <dbReference type="NCBI Taxonomy" id="1184153"/>
    <lineage>
        <taxon>Bacteria</taxon>
        <taxon>Bacillati</taxon>
        <taxon>Actinomycetota</taxon>
        <taxon>Actinomycetes</taxon>
        <taxon>Micrococcales</taxon>
        <taxon>Microbacteriaceae</taxon>
        <taxon>Gryllotalpicola</taxon>
    </lineage>
</organism>